<evidence type="ECO:0000256" key="2">
    <source>
        <dbReference type="ARBA" id="ARBA00022692"/>
    </source>
</evidence>
<dbReference type="Pfam" id="PF00230">
    <property type="entry name" value="MIP"/>
    <property type="match status" value="1"/>
</dbReference>
<dbReference type="SUPFAM" id="SSF81338">
    <property type="entry name" value="Aquaporin-like"/>
    <property type="match status" value="1"/>
</dbReference>
<sequence length="89" mass="9188">MYTHGLVEYLGTSLLIGAVAFTTNPIFVVAALAIAIGLGGKISGGHFNPAITAWAFLAGKISQSRAVEHLVAQLAAALTIWGAHSMIKV</sequence>
<dbReference type="InterPro" id="IPR000425">
    <property type="entry name" value="MIP"/>
</dbReference>
<dbReference type="InterPro" id="IPR023271">
    <property type="entry name" value="Aquaporin-like"/>
</dbReference>
<dbReference type="Gene3D" id="1.20.1080.10">
    <property type="entry name" value="Glycerol uptake facilitator protein"/>
    <property type="match status" value="1"/>
</dbReference>
<dbReference type="AlphaFoldDB" id="A0A6C0CHV6"/>
<keyword evidence="4 5" id="KW-0472">Membrane</keyword>
<dbReference type="GO" id="GO:0016020">
    <property type="term" value="C:membrane"/>
    <property type="evidence" value="ECO:0007669"/>
    <property type="project" value="UniProtKB-SubCell"/>
</dbReference>
<evidence type="ECO:0000256" key="4">
    <source>
        <dbReference type="ARBA" id="ARBA00023136"/>
    </source>
</evidence>
<keyword evidence="3 5" id="KW-1133">Transmembrane helix</keyword>
<accession>A0A6C0CHV6</accession>
<comment type="subcellular location">
    <subcellularLocation>
        <location evidence="1">Membrane</location>
        <topology evidence="1">Multi-pass membrane protein</topology>
    </subcellularLocation>
</comment>
<dbReference type="GO" id="GO:0015267">
    <property type="term" value="F:channel activity"/>
    <property type="evidence" value="ECO:0007669"/>
    <property type="project" value="InterPro"/>
</dbReference>
<evidence type="ECO:0008006" key="7">
    <source>
        <dbReference type="Google" id="ProtNLM"/>
    </source>
</evidence>
<protein>
    <recommendedName>
        <fullName evidence="7">Major intrinsic protein</fullName>
    </recommendedName>
</protein>
<reference evidence="6" key="1">
    <citation type="journal article" date="2020" name="Nature">
        <title>Giant virus diversity and host interactions through global metagenomics.</title>
        <authorList>
            <person name="Schulz F."/>
            <person name="Roux S."/>
            <person name="Paez-Espino D."/>
            <person name="Jungbluth S."/>
            <person name="Walsh D.A."/>
            <person name="Denef V.J."/>
            <person name="McMahon K.D."/>
            <person name="Konstantinidis K.T."/>
            <person name="Eloe-Fadrosh E.A."/>
            <person name="Kyrpides N.C."/>
            <person name="Woyke T."/>
        </authorList>
    </citation>
    <scope>NUCLEOTIDE SEQUENCE</scope>
    <source>
        <strain evidence="6">GVMAG-M-3300020728-1</strain>
    </source>
</reference>
<dbReference type="EMBL" id="MN739407">
    <property type="protein sequence ID" value="QHT03155.1"/>
    <property type="molecule type" value="Genomic_DNA"/>
</dbReference>
<proteinExistence type="predicted"/>
<evidence type="ECO:0000256" key="5">
    <source>
        <dbReference type="SAM" id="Phobius"/>
    </source>
</evidence>
<evidence type="ECO:0000313" key="6">
    <source>
        <dbReference type="EMBL" id="QHT03155.1"/>
    </source>
</evidence>
<feature type="transmembrane region" description="Helical" evidence="5">
    <location>
        <begin position="12"/>
        <end position="38"/>
    </location>
</feature>
<evidence type="ECO:0000256" key="3">
    <source>
        <dbReference type="ARBA" id="ARBA00022989"/>
    </source>
</evidence>
<organism evidence="6">
    <name type="scientific">viral metagenome</name>
    <dbReference type="NCBI Taxonomy" id="1070528"/>
    <lineage>
        <taxon>unclassified sequences</taxon>
        <taxon>metagenomes</taxon>
        <taxon>organismal metagenomes</taxon>
    </lineage>
</organism>
<name>A0A6C0CHV6_9ZZZZ</name>
<evidence type="ECO:0000256" key="1">
    <source>
        <dbReference type="ARBA" id="ARBA00004141"/>
    </source>
</evidence>
<keyword evidence="2 5" id="KW-0812">Transmembrane</keyword>